<dbReference type="InterPro" id="IPR011011">
    <property type="entry name" value="Znf_FYVE_PHD"/>
</dbReference>
<proteinExistence type="predicted"/>
<accession>A0A367XVZ8</accession>
<feature type="domain" description="FYVE-type" evidence="6">
    <location>
        <begin position="358"/>
        <end position="441"/>
    </location>
</feature>
<evidence type="ECO:0000313" key="7">
    <source>
        <dbReference type="EMBL" id="RCK57788.1"/>
    </source>
</evidence>
<dbReference type="Proteomes" id="UP000253472">
    <property type="component" value="Unassembled WGS sequence"/>
</dbReference>
<keyword evidence="1" id="KW-0479">Metal-binding</keyword>
<feature type="compositionally biased region" description="Polar residues" evidence="5">
    <location>
        <begin position="134"/>
        <end position="148"/>
    </location>
</feature>
<feature type="region of interest" description="Disordered" evidence="5">
    <location>
        <begin position="1"/>
        <end position="102"/>
    </location>
</feature>
<keyword evidence="3" id="KW-0862">Zinc</keyword>
<feature type="region of interest" description="Disordered" evidence="5">
    <location>
        <begin position="129"/>
        <end position="149"/>
    </location>
</feature>
<dbReference type="AlphaFoldDB" id="A0A367XVZ8"/>
<dbReference type="GO" id="GO:0032266">
    <property type="term" value="F:phosphatidylinositol-3-phosphate binding"/>
    <property type="evidence" value="ECO:0007669"/>
    <property type="project" value="UniProtKB-ARBA"/>
</dbReference>
<keyword evidence="2 4" id="KW-0863">Zinc-finger</keyword>
<dbReference type="EMBL" id="QLNQ01000028">
    <property type="protein sequence ID" value="RCK57788.1"/>
    <property type="molecule type" value="Genomic_DNA"/>
</dbReference>
<organism evidence="7 8">
    <name type="scientific">Candida viswanathii</name>
    <dbReference type="NCBI Taxonomy" id="5486"/>
    <lineage>
        <taxon>Eukaryota</taxon>
        <taxon>Fungi</taxon>
        <taxon>Dikarya</taxon>
        <taxon>Ascomycota</taxon>
        <taxon>Saccharomycotina</taxon>
        <taxon>Pichiomycetes</taxon>
        <taxon>Debaryomycetaceae</taxon>
        <taxon>Candida/Lodderomyces clade</taxon>
        <taxon>Candida</taxon>
    </lineage>
</organism>
<sequence>MTETRVLTPITSQSEMAGSHFKEQHHPQQQQQQQTQHQQQQPPQRLLKPRKSGPALTPSALLQNDGYDSNVSSHEQSRAISTASTTPISTTTSPSKDKQDSLPAFSFTKKAISKTSSFASDLTTSIHKCEKSSCRSSTTSAHTTQSEPTFRDFDYDEQIRFPRVNNYYTYNTKKTSFSSDEEKPSVQELTLTTVTTLQEEEPEQLESEEYQPALFDLNQPCRRYSVPAQLNSSPDEQLLQEYTENNKIYQRQKERENDCNPEKKIVAESQIRPRIKNRTSFPKLKEIDSNKKLKQLYQLKKPLLTPAVLRPTATNEEEENPEPPTVPSTSLYTISKPDQGEPLPECNIEPVRSHWKPDSVTSNCMWCFKPFHNAIVSIICDGPKRHHCRFCGLIYCSDCLTQDNILIDGNARLIIPIAAKHPVIPDYKDFKICKKCGITYNNLSKELNNAPTNSSFVMIENPYLRHTNTENDKFDFERLLANQKNTNDKRVSLTDVPNDWVWSSF</sequence>
<dbReference type="STRING" id="5486.A0A367XVZ8"/>
<name>A0A367XVZ8_9ASCO</name>
<dbReference type="GO" id="GO:0008270">
    <property type="term" value="F:zinc ion binding"/>
    <property type="evidence" value="ECO:0007669"/>
    <property type="project" value="UniProtKB-KW"/>
</dbReference>
<evidence type="ECO:0000256" key="2">
    <source>
        <dbReference type="ARBA" id="ARBA00022771"/>
    </source>
</evidence>
<dbReference type="InterPro" id="IPR000306">
    <property type="entry name" value="Znf_FYVE"/>
</dbReference>
<feature type="region of interest" description="Disordered" evidence="5">
    <location>
        <begin position="311"/>
        <end position="332"/>
    </location>
</feature>
<feature type="compositionally biased region" description="Low complexity" evidence="5">
    <location>
        <begin position="27"/>
        <end position="44"/>
    </location>
</feature>
<gene>
    <name evidence="7" type="ORF">Cantr_06310</name>
</gene>
<evidence type="ECO:0000256" key="3">
    <source>
        <dbReference type="ARBA" id="ARBA00022833"/>
    </source>
</evidence>
<dbReference type="InterPro" id="IPR017455">
    <property type="entry name" value="Znf_FYVE-rel"/>
</dbReference>
<dbReference type="SMART" id="SM00064">
    <property type="entry name" value="FYVE"/>
    <property type="match status" value="1"/>
</dbReference>
<comment type="caution">
    <text evidence="7">The sequence shown here is derived from an EMBL/GenBank/DDBJ whole genome shotgun (WGS) entry which is preliminary data.</text>
</comment>
<dbReference type="OrthoDB" id="5352132at2759"/>
<dbReference type="PROSITE" id="PS50178">
    <property type="entry name" value="ZF_FYVE"/>
    <property type="match status" value="1"/>
</dbReference>
<evidence type="ECO:0000256" key="4">
    <source>
        <dbReference type="PROSITE-ProRule" id="PRU00091"/>
    </source>
</evidence>
<protein>
    <recommendedName>
        <fullName evidence="6">FYVE-type domain-containing protein</fullName>
    </recommendedName>
</protein>
<dbReference type="Pfam" id="PF01363">
    <property type="entry name" value="FYVE"/>
    <property type="match status" value="1"/>
</dbReference>
<feature type="compositionally biased region" description="Polar residues" evidence="5">
    <location>
        <begin position="60"/>
        <end position="74"/>
    </location>
</feature>
<reference evidence="7 8" key="1">
    <citation type="submission" date="2018-06" db="EMBL/GenBank/DDBJ databases">
        <title>Whole genome sequencing of Candida tropicalis (genome annotated by CSBL at Korea University).</title>
        <authorList>
            <person name="Ahn J."/>
        </authorList>
    </citation>
    <scope>NUCLEOTIDE SEQUENCE [LARGE SCALE GENOMIC DNA]</scope>
    <source>
        <strain evidence="7 8">ATCC 20962</strain>
    </source>
</reference>
<feature type="compositionally biased region" description="Low complexity" evidence="5">
    <location>
        <begin position="79"/>
        <end position="94"/>
    </location>
</feature>
<feature type="compositionally biased region" description="Polar residues" evidence="5">
    <location>
        <begin position="1"/>
        <end position="16"/>
    </location>
</feature>
<evidence type="ECO:0000256" key="5">
    <source>
        <dbReference type="SAM" id="MobiDB-lite"/>
    </source>
</evidence>
<evidence type="ECO:0000313" key="8">
    <source>
        <dbReference type="Proteomes" id="UP000253472"/>
    </source>
</evidence>
<dbReference type="InterPro" id="IPR013083">
    <property type="entry name" value="Znf_RING/FYVE/PHD"/>
</dbReference>
<evidence type="ECO:0000259" key="6">
    <source>
        <dbReference type="PROSITE" id="PS50178"/>
    </source>
</evidence>
<dbReference type="SUPFAM" id="SSF57903">
    <property type="entry name" value="FYVE/PHD zinc finger"/>
    <property type="match status" value="1"/>
</dbReference>
<dbReference type="Gene3D" id="3.30.40.10">
    <property type="entry name" value="Zinc/RING finger domain, C3HC4 (zinc finger)"/>
    <property type="match status" value="1"/>
</dbReference>
<evidence type="ECO:0000256" key="1">
    <source>
        <dbReference type="ARBA" id="ARBA00022723"/>
    </source>
</evidence>
<keyword evidence="8" id="KW-1185">Reference proteome</keyword>